<keyword evidence="2" id="KW-1185">Reference proteome</keyword>
<dbReference type="Proteomes" id="UP001596455">
    <property type="component" value="Unassembled WGS sequence"/>
</dbReference>
<reference evidence="2" key="1">
    <citation type="journal article" date="2019" name="Int. J. Syst. Evol. Microbiol.">
        <title>The Global Catalogue of Microorganisms (GCM) 10K type strain sequencing project: providing services to taxonomists for standard genome sequencing and annotation.</title>
        <authorList>
            <consortium name="The Broad Institute Genomics Platform"/>
            <consortium name="The Broad Institute Genome Sequencing Center for Infectious Disease"/>
            <person name="Wu L."/>
            <person name="Ma J."/>
        </authorList>
    </citation>
    <scope>NUCLEOTIDE SEQUENCE [LARGE SCALE GENOMIC DNA]</scope>
    <source>
        <strain evidence="2">JCM 1490</strain>
    </source>
</reference>
<protein>
    <submittedName>
        <fullName evidence="1">Uncharacterized protein</fullName>
    </submittedName>
</protein>
<dbReference type="RefSeq" id="WP_382392815.1">
    <property type="nucleotide sequence ID" value="NZ_JBHTCQ010000001.1"/>
</dbReference>
<comment type="caution">
    <text evidence="1">The sequence shown here is derived from an EMBL/GenBank/DDBJ whole genome shotgun (WGS) entry which is preliminary data.</text>
</comment>
<sequence length="151" mass="16544">MTTPPELQPFDQMPPIRTPSDMYRHWQALMGPLGFSEHLLWVGFITPDGLMTPPLSQIDGLPVEPDLPTLEAMMGAFRELVEEIGPGATVALLVSRPGSARMTRSDKAWARGLSHAAARADVPLQPIHLATDEDLRVFAVDDLLPEARAAR</sequence>
<gene>
    <name evidence="1" type="ORF">ACFQQL_07480</name>
</gene>
<evidence type="ECO:0000313" key="2">
    <source>
        <dbReference type="Proteomes" id="UP001596455"/>
    </source>
</evidence>
<proteinExistence type="predicted"/>
<organism evidence="1 2">
    <name type="scientific">Georgenia alba</name>
    <dbReference type="NCBI Taxonomy" id="2233858"/>
    <lineage>
        <taxon>Bacteria</taxon>
        <taxon>Bacillati</taxon>
        <taxon>Actinomycetota</taxon>
        <taxon>Actinomycetes</taxon>
        <taxon>Micrococcales</taxon>
        <taxon>Bogoriellaceae</taxon>
        <taxon>Georgenia</taxon>
    </lineage>
</organism>
<evidence type="ECO:0000313" key="1">
    <source>
        <dbReference type="EMBL" id="MFC7404946.1"/>
    </source>
</evidence>
<accession>A0ABW2Q6W4</accession>
<dbReference type="EMBL" id="JBHTCQ010000001">
    <property type="protein sequence ID" value="MFC7404946.1"/>
    <property type="molecule type" value="Genomic_DNA"/>
</dbReference>
<name>A0ABW2Q6W4_9MICO</name>